<dbReference type="RefSeq" id="WP_136599404.1">
    <property type="nucleotide sequence ID" value="NZ_STGV01000005.1"/>
</dbReference>
<organism evidence="1 2">
    <name type="scientific">Peteryoungia ipomoeae</name>
    <dbReference type="NCBI Taxonomy" id="1210932"/>
    <lineage>
        <taxon>Bacteria</taxon>
        <taxon>Pseudomonadati</taxon>
        <taxon>Pseudomonadota</taxon>
        <taxon>Alphaproteobacteria</taxon>
        <taxon>Hyphomicrobiales</taxon>
        <taxon>Rhizobiaceae</taxon>
        <taxon>Peteryoungia</taxon>
    </lineage>
</organism>
<accession>A0A4S8NUT8</accession>
<dbReference type="AlphaFoldDB" id="A0A4S8NUT8"/>
<keyword evidence="2" id="KW-1185">Reference proteome</keyword>
<comment type="caution">
    <text evidence="1">The sequence shown here is derived from an EMBL/GenBank/DDBJ whole genome shotgun (WGS) entry which is preliminary data.</text>
</comment>
<proteinExistence type="predicted"/>
<protein>
    <submittedName>
        <fullName evidence="1">Uncharacterized protein</fullName>
    </submittedName>
</protein>
<name>A0A4S8NUT8_9HYPH</name>
<dbReference type="OrthoDB" id="8289686at2"/>
<gene>
    <name evidence="1" type="ORF">FAA97_15140</name>
</gene>
<evidence type="ECO:0000313" key="2">
    <source>
        <dbReference type="Proteomes" id="UP000308828"/>
    </source>
</evidence>
<sequence>MMKFEIMIDDCTKNAINGRKEQLSRDGEEGRITGLPQDVTKMCFNKVTVCEIVTLPGLHQRKPKPMYRPYTGASAHVIEFPAPRWRQNAKARS</sequence>
<dbReference type="EMBL" id="STGV01000005">
    <property type="protein sequence ID" value="THV21353.1"/>
    <property type="molecule type" value="Genomic_DNA"/>
</dbReference>
<evidence type="ECO:0000313" key="1">
    <source>
        <dbReference type="EMBL" id="THV21353.1"/>
    </source>
</evidence>
<reference evidence="1 2" key="1">
    <citation type="submission" date="2019-04" db="EMBL/GenBank/DDBJ databases">
        <title>Genome sequence of strain shin9-1.</title>
        <authorList>
            <person name="Gao J."/>
            <person name="Sun J."/>
        </authorList>
    </citation>
    <scope>NUCLEOTIDE SEQUENCE [LARGE SCALE GENOMIC DNA]</scope>
    <source>
        <strain evidence="2">shin9-1</strain>
    </source>
</reference>
<dbReference type="Proteomes" id="UP000308828">
    <property type="component" value="Unassembled WGS sequence"/>
</dbReference>